<dbReference type="FunFam" id="3.30.70.560:FF:000009">
    <property type="entry name" value="2-amino-4-hydroxy-6-hydroxymethyldihydropteridine pyrophosphokinase FolK-like protein"/>
    <property type="match status" value="1"/>
</dbReference>
<dbReference type="InterPro" id="IPR006157">
    <property type="entry name" value="FolB_dom"/>
</dbReference>
<sequence>MAIREKVTTILFSVFGEKINVHDKMSLSTCRLPSGRGYDVIEIDNLRCRTEIGISQHEIGKKQEVVISLRLGCDVRKAGKSGDVSNSVNYTGVCQNIISYVESTSFDLVEKLATDVARICTALYKPRKNLRDALALLRKKVLVLKVSSPFLTPPQLKTDQPDFINMAVKILTEMTPTSLKTFLYGIEKSLLRVRDPNKHGLHTIDLDISLWGSEVLEYSVVDKEEEFDHECNGFASEASPKKVPDADILRFAHVAVPLAEISPNMKHPTNGSTLAAVAMEITGREDYLDTFPIVVLSR</sequence>
<comment type="similarity">
    <text evidence="5">In the N-terminal section; belongs to the DHNA family.</text>
</comment>
<dbReference type="CDD" id="cd00483">
    <property type="entry name" value="HPPK"/>
    <property type="match status" value="1"/>
</dbReference>
<evidence type="ECO:0000256" key="8">
    <source>
        <dbReference type="ARBA" id="ARBA00022679"/>
    </source>
</evidence>
<dbReference type="AlphaFoldDB" id="C3XWV6"/>
<dbReference type="STRING" id="7739.C3XWV6"/>
<evidence type="ECO:0000256" key="6">
    <source>
        <dbReference type="ARBA" id="ARBA00013043"/>
    </source>
</evidence>
<evidence type="ECO:0000256" key="4">
    <source>
        <dbReference type="ARBA" id="ARBA00005708"/>
    </source>
</evidence>
<dbReference type="GO" id="GO:0046654">
    <property type="term" value="P:tetrahydrofolate biosynthetic process"/>
    <property type="evidence" value="ECO:0007669"/>
    <property type="project" value="UniProtKB-UniPathway"/>
</dbReference>
<dbReference type="EMBL" id="GG666471">
    <property type="protein sequence ID" value="EEN67216.1"/>
    <property type="molecule type" value="Genomic_DNA"/>
</dbReference>
<name>C3XWV6_BRAFL</name>
<comment type="catalytic activity">
    <reaction evidence="1">
        <text>7,8-dihydroneopterin = 6-hydroxymethyl-7,8-dihydropterin + glycolaldehyde</text>
        <dbReference type="Rhea" id="RHEA:10540"/>
        <dbReference type="ChEBI" id="CHEBI:17001"/>
        <dbReference type="ChEBI" id="CHEBI:17071"/>
        <dbReference type="ChEBI" id="CHEBI:44841"/>
        <dbReference type="EC" id="4.1.2.25"/>
    </reaction>
</comment>
<dbReference type="GO" id="GO:0005524">
    <property type="term" value="F:ATP binding"/>
    <property type="evidence" value="ECO:0007669"/>
    <property type="project" value="UniProtKB-KW"/>
</dbReference>
<dbReference type="PANTHER" id="PTHR42844">
    <property type="entry name" value="DIHYDRONEOPTERIN ALDOLASE 1-RELATED"/>
    <property type="match status" value="1"/>
</dbReference>
<dbReference type="NCBIfam" id="TIGR01498">
    <property type="entry name" value="folK"/>
    <property type="match status" value="1"/>
</dbReference>
<dbReference type="eggNOG" id="ENOG502SZGS">
    <property type="taxonomic scope" value="Eukaryota"/>
</dbReference>
<keyword evidence="8" id="KW-0808">Transferase</keyword>
<protein>
    <recommendedName>
        <fullName evidence="14">7,8-dihydroneopterin aldolase</fullName>
        <ecNumber evidence="7">2.7.6.3</ecNumber>
        <ecNumber evidence="6">4.1.2.25</ecNumber>
    </recommendedName>
</protein>
<evidence type="ECO:0000256" key="3">
    <source>
        <dbReference type="ARBA" id="ARBA00005051"/>
    </source>
</evidence>
<dbReference type="Pfam" id="PF02152">
    <property type="entry name" value="FolB"/>
    <property type="match status" value="1"/>
</dbReference>
<dbReference type="NCBIfam" id="TIGR00526">
    <property type="entry name" value="folB_dom"/>
    <property type="match status" value="1"/>
</dbReference>
<evidence type="ECO:0000256" key="12">
    <source>
        <dbReference type="ARBA" id="ARBA00022909"/>
    </source>
</evidence>
<dbReference type="Gene3D" id="3.30.70.560">
    <property type="entry name" value="7,8-Dihydro-6-hydroxymethylpterin-pyrophosphokinase HPPK"/>
    <property type="match status" value="1"/>
</dbReference>
<gene>
    <name evidence="16" type="ORF">BRAFLDRAFT_71165</name>
</gene>
<evidence type="ECO:0000259" key="15">
    <source>
        <dbReference type="SMART" id="SM00905"/>
    </source>
</evidence>
<comment type="pathway">
    <text evidence="2">Cofactor biosynthesis; tetrahydrofolate biosynthesis; 2-amino-4-hydroxy-6-hydroxymethyl-7,8-dihydropteridine diphosphate from 7,8-dihydroneopterin triphosphate: step 3/4.</text>
</comment>
<evidence type="ECO:0000256" key="14">
    <source>
        <dbReference type="ARBA" id="ARBA00032903"/>
    </source>
</evidence>
<dbReference type="InterPro" id="IPR035907">
    <property type="entry name" value="Hppk_sf"/>
</dbReference>
<keyword evidence="13" id="KW-0456">Lyase</keyword>
<evidence type="ECO:0000256" key="13">
    <source>
        <dbReference type="ARBA" id="ARBA00023239"/>
    </source>
</evidence>
<keyword evidence="11" id="KW-0067">ATP-binding</keyword>
<dbReference type="EC" id="4.1.2.25" evidence="6"/>
<organism>
    <name type="scientific">Branchiostoma floridae</name>
    <name type="common">Florida lancelet</name>
    <name type="synonym">Amphioxus</name>
    <dbReference type="NCBI Taxonomy" id="7739"/>
    <lineage>
        <taxon>Eukaryota</taxon>
        <taxon>Metazoa</taxon>
        <taxon>Chordata</taxon>
        <taxon>Cephalochordata</taxon>
        <taxon>Leptocardii</taxon>
        <taxon>Amphioxiformes</taxon>
        <taxon>Branchiostomatidae</taxon>
        <taxon>Branchiostoma</taxon>
    </lineage>
</organism>
<accession>C3XWV6</accession>
<dbReference type="EC" id="2.7.6.3" evidence="7"/>
<comment type="pathway">
    <text evidence="3">Cofactor biosynthesis; tetrahydrofolate biosynthesis; 2-amino-4-hydroxy-6-hydroxymethyl-7,8-dihydropteridine diphosphate from 7,8-dihydroneopterin triphosphate: step 4/4.</text>
</comment>
<keyword evidence="12" id="KW-0289">Folate biosynthesis</keyword>
<dbReference type="UniPathway" id="UPA00077">
    <property type="reaction ID" value="UER00155"/>
</dbReference>
<comment type="similarity">
    <text evidence="4">Belongs to the DHNA family.</text>
</comment>
<evidence type="ECO:0000256" key="1">
    <source>
        <dbReference type="ARBA" id="ARBA00001353"/>
    </source>
</evidence>
<evidence type="ECO:0000256" key="7">
    <source>
        <dbReference type="ARBA" id="ARBA00013253"/>
    </source>
</evidence>
<dbReference type="SMART" id="SM00905">
    <property type="entry name" value="FolB"/>
    <property type="match status" value="1"/>
</dbReference>
<dbReference type="GO" id="GO:0046656">
    <property type="term" value="P:folic acid biosynthetic process"/>
    <property type="evidence" value="ECO:0007669"/>
    <property type="project" value="UniProtKB-KW"/>
</dbReference>
<proteinExistence type="inferred from homology"/>
<dbReference type="PANTHER" id="PTHR42844:SF1">
    <property type="entry name" value="DIHYDRONEOPTERIN ALDOLASE 1-RELATED"/>
    <property type="match status" value="1"/>
</dbReference>
<evidence type="ECO:0000313" key="16">
    <source>
        <dbReference type="EMBL" id="EEN67216.1"/>
    </source>
</evidence>
<dbReference type="SUPFAM" id="SSF55620">
    <property type="entry name" value="Tetrahydrobiopterin biosynthesis enzymes-like"/>
    <property type="match status" value="1"/>
</dbReference>
<dbReference type="GO" id="GO:0016301">
    <property type="term" value="F:kinase activity"/>
    <property type="evidence" value="ECO:0007669"/>
    <property type="project" value="UniProtKB-KW"/>
</dbReference>
<dbReference type="InterPro" id="IPR006156">
    <property type="entry name" value="Dihydroneopterin_aldolase"/>
</dbReference>
<evidence type="ECO:0000256" key="11">
    <source>
        <dbReference type="ARBA" id="ARBA00022840"/>
    </source>
</evidence>
<dbReference type="GO" id="GO:0003848">
    <property type="term" value="F:2-amino-4-hydroxy-6-hydroxymethyldihydropteridine diphosphokinase activity"/>
    <property type="evidence" value="ECO:0007669"/>
    <property type="project" value="UniProtKB-EC"/>
</dbReference>
<dbReference type="SUPFAM" id="SSF55083">
    <property type="entry name" value="6-hydroxymethyl-7,8-dihydropterin pyrophosphokinase, HPPK"/>
    <property type="match status" value="1"/>
</dbReference>
<evidence type="ECO:0000256" key="2">
    <source>
        <dbReference type="ARBA" id="ARBA00005013"/>
    </source>
</evidence>
<evidence type="ECO:0000256" key="10">
    <source>
        <dbReference type="ARBA" id="ARBA00022777"/>
    </source>
</evidence>
<evidence type="ECO:0000256" key="5">
    <source>
        <dbReference type="ARBA" id="ARBA00009640"/>
    </source>
</evidence>
<keyword evidence="9" id="KW-0547">Nucleotide-binding</keyword>
<keyword evidence="10" id="KW-0418">Kinase</keyword>
<evidence type="ECO:0000256" key="9">
    <source>
        <dbReference type="ARBA" id="ARBA00022741"/>
    </source>
</evidence>
<feature type="domain" description="Dihydroneopterin aldolase/epimerase" evidence="15">
    <location>
        <begin position="41"/>
        <end position="138"/>
    </location>
</feature>
<dbReference type="InterPro" id="IPR000550">
    <property type="entry name" value="Hppk"/>
</dbReference>
<dbReference type="GO" id="GO:0004150">
    <property type="term" value="F:dihydroneopterin aldolase activity"/>
    <property type="evidence" value="ECO:0007669"/>
    <property type="project" value="UniProtKB-EC"/>
</dbReference>
<reference evidence="16" key="1">
    <citation type="journal article" date="2008" name="Nature">
        <title>The amphioxus genome and the evolution of the chordate karyotype.</title>
        <authorList>
            <consortium name="US DOE Joint Genome Institute (JGI-PGF)"/>
            <person name="Putnam N.H."/>
            <person name="Butts T."/>
            <person name="Ferrier D.E.K."/>
            <person name="Furlong R.F."/>
            <person name="Hellsten U."/>
            <person name="Kawashima T."/>
            <person name="Robinson-Rechavi M."/>
            <person name="Shoguchi E."/>
            <person name="Terry A."/>
            <person name="Yu J.-K."/>
            <person name="Benito-Gutierrez E.L."/>
            <person name="Dubchak I."/>
            <person name="Garcia-Fernandez J."/>
            <person name="Gibson-Brown J.J."/>
            <person name="Grigoriev I.V."/>
            <person name="Horton A.C."/>
            <person name="de Jong P.J."/>
            <person name="Jurka J."/>
            <person name="Kapitonov V.V."/>
            <person name="Kohara Y."/>
            <person name="Kuroki Y."/>
            <person name="Lindquist E."/>
            <person name="Lucas S."/>
            <person name="Osoegawa K."/>
            <person name="Pennacchio L.A."/>
            <person name="Salamov A.A."/>
            <person name="Satou Y."/>
            <person name="Sauka-Spengler T."/>
            <person name="Schmutz J."/>
            <person name="Shin-I T."/>
            <person name="Toyoda A."/>
            <person name="Bronner-Fraser M."/>
            <person name="Fujiyama A."/>
            <person name="Holland L.Z."/>
            <person name="Holland P.W.H."/>
            <person name="Satoh N."/>
            <person name="Rokhsar D.S."/>
        </authorList>
    </citation>
    <scope>NUCLEOTIDE SEQUENCE [LARGE SCALE GENOMIC DNA]</scope>
    <source>
        <strain evidence="16">S238N-H82</strain>
        <tissue evidence="16">Testes</tissue>
    </source>
</reference>
<dbReference type="InParanoid" id="C3XWV6"/>